<reference evidence="12" key="1">
    <citation type="submission" date="2021-04" db="EMBL/GenBank/DDBJ databases">
        <authorList>
            <consortium name="Wellcome Sanger Institute Data Sharing"/>
        </authorList>
    </citation>
    <scope>NUCLEOTIDE SEQUENCE [LARGE SCALE GENOMIC DNA]</scope>
</reference>
<dbReference type="PROSITE" id="PS50279">
    <property type="entry name" value="BPTI_KUNITZ_2"/>
    <property type="match status" value="2"/>
</dbReference>
<sequence length="504" mass="55226">MPSSSSSSPLPLLLLLLLLPLARHAASAEEDAVCGSGTFRSGQENFVLDAEDAVTAGAAMVTTAHVQLDEECERACCEDSRCNLALLEPRVNGNRTCVLFNCVHRNRYVCRFVNKVGYRSYIRNSVYLKHLQGPRGTGDQAPPIAIAGRDVVIQPGKTVVLSGIESLALGDAHITNYQWSLQSGPDGVKMEKTDLPDQVRLSNLQPGKYVFQLTVTDSNSQSHATKLTVLVLSPEQSSLFCRAPVKVGPCRAAFPRWRYDAKTGECEKFVFGGCKPNDNNFLSKNECVSACSGVTVSTERSILPDGEECEAACAPAQLICDNGCCVDRSLECDGVKHCSDGSDELHCTKLNHTFSRLLNIDVNLKKARCAEPPHTGPCRASFPRWYYDPMNRKCFTFTFGGCEANANNFENQETCREACRGVTENSVYFKGLFDRYETEEESDSGNIALAVFLSVAILALLAILTYCFLKSRKKRSHRPVATGPAHVTLSEEDTLVYNSTTKPI</sequence>
<dbReference type="InterPro" id="IPR023415">
    <property type="entry name" value="LDLR_class-A_CS"/>
</dbReference>
<keyword evidence="4 8" id="KW-0472">Membrane</keyword>
<feature type="domain" description="MANSC" evidence="11">
    <location>
        <begin position="42"/>
        <end position="121"/>
    </location>
</feature>
<evidence type="ECO:0000259" key="10">
    <source>
        <dbReference type="PROSITE" id="PS50279"/>
    </source>
</evidence>
<keyword evidence="6" id="KW-0325">Glycoprotein</keyword>
<proteinExistence type="predicted"/>
<dbReference type="InterPro" id="IPR013980">
    <property type="entry name" value="MANSC_dom"/>
</dbReference>
<dbReference type="Gene3D" id="4.10.400.10">
    <property type="entry name" value="Low-density Lipoprotein Receptor"/>
    <property type="match status" value="1"/>
</dbReference>
<dbReference type="CDD" id="cd00146">
    <property type="entry name" value="PKD"/>
    <property type="match status" value="1"/>
</dbReference>
<dbReference type="SMART" id="SM00131">
    <property type="entry name" value="KU"/>
    <property type="match status" value="2"/>
</dbReference>
<dbReference type="GO" id="GO:0005886">
    <property type="term" value="C:plasma membrane"/>
    <property type="evidence" value="ECO:0007669"/>
    <property type="project" value="TreeGrafter"/>
</dbReference>
<dbReference type="InterPro" id="IPR036880">
    <property type="entry name" value="Kunitz_BPTI_sf"/>
</dbReference>
<feature type="chain" id="PRO_5025628973" evidence="9">
    <location>
        <begin position="29"/>
        <end position="504"/>
    </location>
</feature>
<dbReference type="OrthoDB" id="2019384at2759"/>
<dbReference type="InterPro" id="IPR013783">
    <property type="entry name" value="Ig-like_fold"/>
</dbReference>
<dbReference type="SMART" id="SM00192">
    <property type="entry name" value="LDLa"/>
    <property type="match status" value="1"/>
</dbReference>
<dbReference type="AlphaFoldDB" id="A0A671TUN6"/>
<dbReference type="Pfam" id="PF22352">
    <property type="entry name" value="K319L-like_PKD"/>
    <property type="match status" value="1"/>
</dbReference>
<dbReference type="SUPFAM" id="SSF57362">
    <property type="entry name" value="BPTI-like"/>
    <property type="match status" value="2"/>
</dbReference>
<evidence type="ECO:0000256" key="5">
    <source>
        <dbReference type="ARBA" id="ARBA00023157"/>
    </source>
</evidence>
<evidence type="ECO:0000256" key="1">
    <source>
        <dbReference type="ARBA" id="ARBA00004370"/>
    </source>
</evidence>
<dbReference type="PRINTS" id="PR00759">
    <property type="entry name" value="BASICPTASE"/>
</dbReference>
<dbReference type="Pfam" id="PF07502">
    <property type="entry name" value="MANEC"/>
    <property type="match status" value="1"/>
</dbReference>
<feature type="domain" description="BPTI/Kunitz inhibitor" evidence="10">
    <location>
        <begin position="369"/>
        <end position="419"/>
    </location>
</feature>
<dbReference type="Pfam" id="PF00014">
    <property type="entry name" value="Kunitz_BPTI"/>
    <property type="match status" value="2"/>
</dbReference>
<evidence type="ECO:0000256" key="8">
    <source>
        <dbReference type="SAM" id="Phobius"/>
    </source>
</evidence>
<dbReference type="CDD" id="cd22624">
    <property type="entry name" value="Kunitz_HAI1_2-like"/>
    <property type="match status" value="1"/>
</dbReference>
<dbReference type="Gene3D" id="2.60.40.10">
    <property type="entry name" value="Immunoglobulins"/>
    <property type="match status" value="1"/>
</dbReference>
<evidence type="ECO:0000256" key="4">
    <source>
        <dbReference type="ARBA" id="ARBA00023136"/>
    </source>
</evidence>
<dbReference type="GO" id="GO:0008544">
    <property type="term" value="P:epidermis development"/>
    <property type="evidence" value="ECO:0007669"/>
    <property type="project" value="TreeGrafter"/>
</dbReference>
<reference evidence="12" key="2">
    <citation type="submission" date="2025-08" db="UniProtKB">
        <authorList>
            <consortium name="Ensembl"/>
        </authorList>
    </citation>
    <scope>IDENTIFICATION</scope>
</reference>
<dbReference type="GO" id="GO:0004867">
    <property type="term" value="F:serine-type endopeptidase inhibitor activity"/>
    <property type="evidence" value="ECO:0007669"/>
    <property type="project" value="InterPro"/>
</dbReference>
<dbReference type="FunFam" id="4.10.410.10:FF:000006">
    <property type="entry name" value="Serine peptidase inhibitor, Kunitz type 1"/>
    <property type="match status" value="1"/>
</dbReference>
<evidence type="ECO:0000256" key="9">
    <source>
        <dbReference type="SAM" id="SignalP"/>
    </source>
</evidence>
<feature type="domain" description="BPTI/Kunitz inhibitor" evidence="10">
    <location>
        <begin position="241"/>
        <end position="291"/>
    </location>
</feature>
<dbReference type="PANTHER" id="PTHR46750:SF1">
    <property type="entry name" value="KUNITZ-TYPE PROTEASE INHIBITOR 1"/>
    <property type="match status" value="1"/>
</dbReference>
<dbReference type="Ensembl" id="ENSSAUT00010006099.1">
    <property type="protein sequence ID" value="ENSSAUP00010005673.1"/>
    <property type="gene ID" value="ENSSAUG00010002884.1"/>
</dbReference>
<evidence type="ECO:0000313" key="13">
    <source>
        <dbReference type="Proteomes" id="UP000472265"/>
    </source>
</evidence>
<organism evidence="12 13">
    <name type="scientific">Sparus aurata</name>
    <name type="common">Gilthead sea bream</name>
    <dbReference type="NCBI Taxonomy" id="8175"/>
    <lineage>
        <taxon>Eukaryota</taxon>
        <taxon>Metazoa</taxon>
        <taxon>Chordata</taxon>
        <taxon>Craniata</taxon>
        <taxon>Vertebrata</taxon>
        <taxon>Euteleostomi</taxon>
        <taxon>Actinopterygii</taxon>
        <taxon>Neopterygii</taxon>
        <taxon>Teleostei</taxon>
        <taxon>Neoteleostei</taxon>
        <taxon>Acanthomorphata</taxon>
        <taxon>Eupercaria</taxon>
        <taxon>Spariformes</taxon>
        <taxon>Sparidae</taxon>
        <taxon>Sparus</taxon>
    </lineage>
</organism>
<dbReference type="InterPro" id="IPR002172">
    <property type="entry name" value="LDrepeatLR_classA_rpt"/>
</dbReference>
<evidence type="ECO:0000256" key="7">
    <source>
        <dbReference type="PROSITE-ProRule" id="PRU00124"/>
    </source>
</evidence>
<feature type="disulfide bond" evidence="7">
    <location>
        <begin position="320"/>
        <end position="338"/>
    </location>
</feature>
<comment type="subcellular location">
    <subcellularLocation>
        <location evidence="1">Membrane</location>
    </subcellularLocation>
</comment>
<evidence type="ECO:0000256" key="2">
    <source>
        <dbReference type="ARBA" id="ARBA00022729"/>
    </source>
</evidence>
<name>A0A671TUN6_SPAAU</name>
<feature type="transmembrane region" description="Helical" evidence="8">
    <location>
        <begin position="447"/>
        <end position="469"/>
    </location>
</feature>
<feature type="signal peptide" evidence="9">
    <location>
        <begin position="1"/>
        <end position="28"/>
    </location>
</feature>
<dbReference type="InterPro" id="IPR036055">
    <property type="entry name" value="LDL_receptor-like_sf"/>
</dbReference>
<dbReference type="GeneTree" id="ENSGT00940000164935"/>
<evidence type="ECO:0000313" key="12">
    <source>
        <dbReference type="Ensembl" id="ENSSAUP00010005673.1"/>
    </source>
</evidence>
<dbReference type="PROSITE" id="PS50986">
    <property type="entry name" value="MANSC"/>
    <property type="match status" value="1"/>
</dbReference>
<dbReference type="Proteomes" id="UP000472265">
    <property type="component" value="Chromosome 22"/>
</dbReference>
<keyword evidence="2 9" id="KW-0732">Signal</keyword>
<dbReference type="GeneID" id="115573527"/>
<dbReference type="Gene3D" id="4.10.410.10">
    <property type="entry name" value="Pancreatic trypsin inhibitor Kunitz domain"/>
    <property type="match status" value="2"/>
</dbReference>
<dbReference type="PROSITE" id="PS01209">
    <property type="entry name" value="LDLRA_1"/>
    <property type="match status" value="1"/>
</dbReference>
<dbReference type="Pfam" id="PF00057">
    <property type="entry name" value="Ldl_recept_a"/>
    <property type="match status" value="1"/>
</dbReference>
<dbReference type="CDD" id="cd00112">
    <property type="entry name" value="LDLa"/>
    <property type="match status" value="1"/>
</dbReference>
<keyword evidence="13" id="KW-1185">Reference proteome</keyword>
<evidence type="ECO:0000256" key="3">
    <source>
        <dbReference type="ARBA" id="ARBA00022989"/>
    </source>
</evidence>
<dbReference type="SMART" id="SM00765">
    <property type="entry name" value="MANEC"/>
    <property type="match status" value="1"/>
</dbReference>
<evidence type="ECO:0000259" key="11">
    <source>
        <dbReference type="PROSITE" id="PS50986"/>
    </source>
</evidence>
<gene>
    <name evidence="12" type="primary">LOC115573527</name>
</gene>
<dbReference type="SUPFAM" id="SSF49299">
    <property type="entry name" value="PKD domain"/>
    <property type="match status" value="1"/>
</dbReference>
<dbReference type="InterPro" id="IPR002223">
    <property type="entry name" value="Kunitz_BPTI"/>
</dbReference>
<dbReference type="OMA" id="HRNRFVC"/>
<dbReference type="InterPro" id="IPR020901">
    <property type="entry name" value="Prtase_inh_Kunz-CS"/>
</dbReference>
<dbReference type="SUPFAM" id="SSF57424">
    <property type="entry name" value="LDL receptor-like module"/>
    <property type="match status" value="1"/>
</dbReference>
<keyword evidence="3 8" id="KW-1133">Transmembrane helix</keyword>
<dbReference type="RefSeq" id="XP_030260190.1">
    <property type="nucleotide sequence ID" value="XM_030404330.1"/>
</dbReference>
<feature type="disulfide bond" evidence="7">
    <location>
        <begin position="313"/>
        <end position="325"/>
    </location>
</feature>
<evidence type="ECO:0000256" key="6">
    <source>
        <dbReference type="ARBA" id="ARBA00023180"/>
    </source>
</evidence>
<keyword evidence="8" id="KW-0812">Transmembrane</keyword>
<accession>A0A671TUN6</accession>
<dbReference type="InterPro" id="IPR011106">
    <property type="entry name" value="MANSC_N"/>
</dbReference>
<dbReference type="CDD" id="cd22623">
    <property type="entry name" value="Kunitz_HAI1_1-like"/>
    <property type="match status" value="1"/>
</dbReference>
<dbReference type="PROSITE" id="PS50068">
    <property type="entry name" value="LDLRA_2"/>
    <property type="match status" value="1"/>
</dbReference>
<protein>
    <submittedName>
        <fullName evidence="12">Serine peptidase inhibitor, Kunitz type 1 b</fullName>
    </submittedName>
</protein>
<reference evidence="12" key="3">
    <citation type="submission" date="2025-09" db="UniProtKB">
        <authorList>
            <consortium name="Ensembl"/>
        </authorList>
    </citation>
    <scope>IDENTIFICATION</scope>
</reference>
<dbReference type="GO" id="GO:0030198">
    <property type="term" value="P:extracellular matrix organization"/>
    <property type="evidence" value="ECO:0007669"/>
    <property type="project" value="TreeGrafter"/>
</dbReference>
<dbReference type="InParanoid" id="A0A671TUN6"/>
<dbReference type="InterPro" id="IPR035986">
    <property type="entry name" value="PKD_dom_sf"/>
</dbReference>
<dbReference type="PROSITE" id="PS00280">
    <property type="entry name" value="BPTI_KUNITZ_1"/>
    <property type="match status" value="2"/>
</dbReference>
<dbReference type="GO" id="GO:0060429">
    <property type="term" value="P:epithelium development"/>
    <property type="evidence" value="ECO:0007669"/>
    <property type="project" value="TreeGrafter"/>
</dbReference>
<dbReference type="PANTHER" id="PTHR46750">
    <property type="entry name" value="KUNITZ-TYPE PROTEASE INHIBITOR 1"/>
    <property type="match status" value="1"/>
</dbReference>
<feature type="disulfide bond" evidence="7">
    <location>
        <begin position="332"/>
        <end position="347"/>
    </location>
</feature>
<keyword evidence="5 7" id="KW-1015">Disulfide bond</keyword>